<keyword evidence="3" id="KW-0964">Secreted</keyword>
<dbReference type="EMBL" id="JAPWTK010000036">
    <property type="protein sequence ID" value="KAJ8955687.1"/>
    <property type="molecule type" value="Genomic_DNA"/>
</dbReference>
<protein>
    <submittedName>
        <fullName evidence="9">Uncharacterized protein</fullName>
    </submittedName>
</protein>
<keyword evidence="10" id="KW-1185">Reference proteome</keyword>
<proteinExistence type="inferred from homology"/>
<dbReference type="PANTHER" id="PTHR11857:SF43">
    <property type="entry name" value="GEO07291P1-RELATED"/>
    <property type="match status" value="1"/>
</dbReference>
<dbReference type="InterPro" id="IPR006170">
    <property type="entry name" value="PBP/GOBP"/>
</dbReference>
<dbReference type="GO" id="GO:0005615">
    <property type="term" value="C:extracellular space"/>
    <property type="evidence" value="ECO:0007669"/>
    <property type="project" value="TreeGrafter"/>
</dbReference>
<dbReference type="Proteomes" id="UP001162162">
    <property type="component" value="Unassembled WGS sequence"/>
</dbReference>
<evidence type="ECO:0000256" key="3">
    <source>
        <dbReference type="ARBA" id="ARBA00022525"/>
    </source>
</evidence>
<comment type="similarity">
    <text evidence="2">Belongs to the PBP/GOBP family.</text>
</comment>
<feature type="region of interest" description="Disordered" evidence="7">
    <location>
        <begin position="148"/>
        <end position="183"/>
    </location>
</feature>
<evidence type="ECO:0000256" key="7">
    <source>
        <dbReference type="SAM" id="MobiDB-lite"/>
    </source>
</evidence>
<name>A0AAV8YVX7_9CUCU</name>
<evidence type="ECO:0000256" key="5">
    <source>
        <dbReference type="ARBA" id="ARBA00023180"/>
    </source>
</evidence>
<gene>
    <name evidence="9" type="ORF">NQ318_008558</name>
</gene>
<reference evidence="9" key="1">
    <citation type="journal article" date="2023" name="Insect Mol. Biol.">
        <title>Genome sequencing provides insights into the evolution of gene families encoding plant cell wall-degrading enzymes in longhorned beetles.</title>
        <authorList>
            <person name="Shin N.R."/>
            <person name="Okamura Y."/>
            <person name="Kirsch R."/>
            <person name="Pauchet Y."/>
        </authorList>
    </citation>
    <scope>NUCLEOTIDE SEQUENCE</scope>
    <source>
        <strain evidence="9">AMC_N1</strain>
    </source>
</reference>
<sequence>MASGESREQFGTMKVLASVTVVLVALSVVSSQDYSEEERKKIVKNRQDCIAETKVKPELIDRADQGDFVDDDSLKCFTKCFYQKAGFVTDTGALLLDTIKAKIPANVDKEKALKVIEECKQEGKNACETVYLVHKCYFQRTHVQVPQNVAAGSNPSSATAPQEAQKENKSDAKAETAKDEKKQ</sequence>
<evidence type="ECO:0000313" key="9">
    <source>
        <dbReference type="EMBL" id="KAJ8955687.1"/>
    </source>
</evidence>
<dbReference type="CDD" id="cd23992">
    <property type="entry name" value="PBP_GOBP"/>
    <property type="match status" value="1"/>
</dbReference>
<evidence type="ECO:0000256" key="2">
    <source>
        <dbReference type="ARBA" id="ARBA00008098"/>
    </source>
</evidence>
<feature type="chain" id="PRO_5043563891" evidence="8">
    <location>
        <begin position="32"/>
        <end position="183"/>
    </location>
</feature>
<evidence type="ECO:0000313" key="10">
    <source>
        <dbReference type="Proteomes" id="UP001162162"/>
    </source>
</evidence>
<evidence type="ECO:0000256" key="8">
    <source>
        <dbReference type="SAM" id="SignalP"/>
    </source>
</evidence>
<dbReference type="FunFam" id="1.10.238.20:FF:000001">
    <property type="entry name" value="General odorant-binding protein lush"/>
    <property type="match status" value="1"/>
</dbReference>
<dbReference type="PANTHER" id="PTHR11857">
    <property type="entry name" value="ODORANT BINDING PROTEIN-RELATED"/>
    <property type="match status" value="1"/>
</dbReference>
<comment type="function">
    <text evidence="6">May be a carrier protein for lipids.</text>
</comment>
<feature type="signal peptide" evidence="8">
    <location>
        <begin position="1"/>
        <end position="31"/>
    </location>
</feature>
<dbReference type="SUPFAM" id="SSF47565">
    <property type="entry name" value="Insect pheromone/odorant-binding proteins"/>
    <property type="match status" value="1"/>
</dbReference>
<dbReference type="GO" id="GO:0007608">
    <property type="term" value="P:sensory perception of smell"/>
    <property type="evidence" value="ECO:0007669"/>
    <property type="project" value="TreeGrafter"/>
</dbReference>
<dbReference type="SMART" id="SM00708">
    <property type="entry name" value="PhBP"/>
    <property type="match status" value="1"/>
</dbReference>
<accession>A0AAV8YVX7</accession>
<dbReference type="InterPro" id="IPR036728">
    <property type="entry name" value="PBP_GOBP_sf"/>
</dbReference>
<feature type="compositionally biased region" description="Basic and acidic residues" evidence="7">
    <location>
        <begin position="164"/>
        <end position="183"/>
    </location>
</feature>
<dbReference type="Pfam" id="PF01395">
    <property type="entry name" value="PBP_GOBP"/>
    <property type="match status" value="1"/>
</dbReference>
<dbReference type="Gene3D" id="1.10.238.20">
    <property type="entry name" value="Pheromone/general odorant binding protein domain"/>
    <property type="match status" value="1"/>
</dbReference>
<evidence type="ECO:0000256" key="4">
    <source>
        <dbReference type="ARBA" id="ARBA00022729"/>
    </source>
</evidence>
<feature type="compositionally biased region" description="Polar residues" evidence="7">
    <location>
        <begin position="148"/>
        <end position="162"/>
    </location>
</feature>
<dbReference type="AlphaFoldDB" id="A0AAV8YVX7"/>
<dbReference type="GO" id="GO:0005549">
    <property type="term" value="F:odorant binding"/>
    <property type="evidence" value="ECO:0007669"/>
    <property type="project" value="InterPro"/>
</dbReference>
<comment type="subcellular location">
    <subcellularLocation>
        <location evidence="1">Secreted</location>
    </subcellularLocation>
</comment>
<keyword evidence="4 8" id="KW-0732">Signal</keyword>
<comment type="caution">
    <text evidence="9">The sequence shown here is derived from an EMBL/GenBank/DDBJ whole genome shotgun (WGS) entry which is preliminary data.</text>
</comment>
<evidence type="ECO:0000256" key="1">
    <source>
        <dbReference type="ARBA" id="ARBA00004613"/>
    </source>
</evidence>
<evidence type="ECO:0000256" key="6">
    <source>
        <dbReference type="ARBA" id="ARBA00056866"/>
    </source>
</evidence>
<organism evidence="9 10">
    <name type="scientific">Aromia moschata</name>
    <dbReference type="NCBI Taxonomy" id="1265417"/>
    <lineage>
        <taxon>Eukaryota</taxon>
        <taxon>Metazoa</taxon>
        <taxon>Ecdysozoa</taxon>
        <taxon>Arthropoda</taxon>
        <taxon>Hexapoda</taxon>
        <taxon>Insecta</taxon>
        <taxon>Pterygota</taxon>
        <taxon>Neoptera</taxon>
        <taxon>Endopterygota</taxon>
        <taxon>Coleoptera</taxon>
        <taxon>Polyphaga</taxon>
        <taxon>Cucujiformia</taxon>
        <taxon>Chrysomeloidea</taxon>
        <taxon>Cerambycidae</taxon>
        <taxon>Cerambycinae</taxon>
        <taxon>Callichromatini</taxon>
        <taxon>Aromia</taxon>
    </lineage>
</organism>
<keyword evidence="5" id="KW-0325">Glycoprotein</keyword>